<accession>A5B8M3</accession>
<evidence type="ECO:0000256" key="1">
    <source>
        <dbReference type="SAM" id="MobiDB-lite"/>
    </source>
</evidence>
<dbReference type="EMBL" id="AM450462">
    <property type="protein sequence ID" value="CAN65364.1"/>
    <property type="molecule type" value="Genomic_DNA"/>
</dbReference>
<sequence>MLSLKRHIVWGYAGSAARHKCLFGFRTPTRHVAHYPIRTASRKGKRRFIFSYPRKSKRRWQSVHIRIASTTHPDNQHEPSGYKSSGWSIKNEKTRGSDSKSLPTIILHNRFPRSLTAASPTIVSDSHS</sequence>
<protein>
    <submittedName>
        <fullName evidence="2">Uncharacterized protein</fullName>
    </submittedName>
</protein>
<proteinExistence type="predicted"/>
<feature type="region of interest" description="Disordered" evidence="1">
    <location>
        <begin position="68"/>
        <end position="103"/>
    </location>
</feature>
<organism evidence="2">
    <name type="scientific">Vitis vinifera</name>
    <name type="common">Grape</name>
    <dbReference type="NCBI Taxonomy" id="29760"/>
    <lineage>
        <taxon>Eukaryota</taxon>
        <taxon>Viridiplantae</taxon>
        <taxon>Streptophyta</taxon>
        <taxon>Embryophyta</taxon>
        <taxon>Tracheophyta</taxon>
        <taxon>Spermatophyta</taxon>
        <taxon>Magnoliopsida</taxon>
        <taxon>eudicotyledons</taxon>
        <taxon>Gunneridae</taxon>
        <taxon>Pentapetalae</taxon>
        <taxon>rosids</taxon>
        <taxon>Vitales</taxon>
        <taxon>Vitaceae</taxon>
        <taxon>Viteae</taxon>
        <taxon>Vitis</taxon>
    </lineage>
</organism>
<reference evidence="2" key="1">
    <citation type="journal article" date="2007" name="PLoS ONE">
        <title>The first genome sequence of an elite grapevine cultivar (Pinot noir Vitis vinifera L.): coping with a highly heterozygous genome.</title>
        <authorList>
            <person name="Velasco R."/>
            <person name="Zharkikh A."/>
            <person name="Troggio M."/>
            <person name="Cartwright D.A."/>
            <person name="Cestaro A."/>
            <person name="Pruss D."/>
            <person name="Pindo M."/>
            <person name="FitzGerald L.M."/>
            <person name="Vezzulli S."/>
            <person name="Reid J."/>
            <person name="Malacarne G."/>
            <person name="Iliev D."/>
            <person name="Coppola G."/>
            <person name="Wardell B."/>
            <person name="Micheletti D."/>
            <person name="Macalma T."/>
            <person name="Facci M."/>
            <person name="Mitchell J.T."/>
            <person name="Perazzolli M."/>
            <person name="Eldredge G."/>
            <person name="Gatto P."/>
            <person name="Oyzerski R."/>
            <person name="Moretto M."/>
            <person name="Gutin N."/>
            <person name="Stefanini M."/>
            <person name="Chen Y."/>
            <person name="Segala C."/>
            <person name="Davenport C."/>
            <person name="Dematte L."/>
            <person name="Mraz A."/>
            <person name="Battilana J."/>
            <person name="Stormo K."/>
            <person name="Costa F."/>
            <person name="Tao Q."/>
            <person name="Si-Ammour A."/>
            <person name="Harkins T."/>
            <person name="Lackey A."/>
            <person name="Perbost C."/>
            <person name="Taillon B."/>
            <person name="Stella A."/>
            <person name="Solovyev V."/>
            <person name="Fawcett J.A."/>
            <person name="Sterck L."/>
            <person name="Vandepoele K."/>
            <person name="Grando S.M."/>
            <person name="Toppo S."/>
            <person name="Moser C."/>
            <person name="Lanchbury J."/>
            <person name="Bogden R."/>
            <person name="Skolnick M."/>
            <person name="Sgaramella V."/>
            <person name="Bhatnagar S.K."/>
            <person name="Fontana P."/>
            <person name="Gutin A."/>
            <person name="Van de Peer Y."/>
            <person name="Salamini F."/>
            <person name="Viola R."/>
        </authorList>
    </citation>
    <scope>NUCLEOTIDE SEQUENCE</scope>
</reference>
<gene>
    <name evidence="2" type="ORF">VITISV_036075</name>
</gene>
<evidence type="ECO:0000313" key="2">
    <source>
        <dbReference type="EMBL" id="CAN65364.1"/>
    </source>
</evidence>
<name>A5B8M3_VITVI</name>
<dbReference type="AlphaFoldDB" id="A5B8M3"/>